<dbReference type="RefSeq" id="XP_020075634.1">
    <property type="nucleotide sequence ID" value="XM_020221492.1"/>
</dbReference>
<gene>
    <name evidence="1" type="ORF">HYPBUDRAFT_153345</name>
</gene>
<proteinExistence type="predicted"/>
<reference evidence="2" key="1">
    <citation type="submission" date="2016-05" db="EMBL/GenBank/DDBJ databases">
        <title>Comparative genomics of biotechnologically important yeasts.</title>
        <authorList>
            <consortium name="DOE Joint Genome Institute"/>
            <person name="Riley R."/>
            <person name="Haridas S."/>
            <person name="Wolfe K.H."/>
            <person name="Lopes M.R."/>
            <person name="Hittinger C.T."/>
            <person name="Goker M."/>
            <person name="Salamov A."/>
            <person name="Wisecaver J."/>
            <person name="Long T.M."/>
            <person name="Aerts A.L."/>
            <person name="Barry K."/>
            <person name="Choi C."/>
            <person name="Clum A."/>
            <person name="Coughlan A.Y."/>
            <person name="Deshpande S."/>
            <person name="Douglass A.P."/>
            <person name="Hanson S.J."/>
            <person name="Klenk H.-P."/>
            <person name="Labutti K."/>
            <person name="Lapidus A."/>
            <person name="Lindquist E."/>
            <person name="Lipzen A."/>
            <person name="Meier-Kolthoff J.P."/>
            <person name="Ohm R.A."/>
            <person name="Otillar R.P."/>
            <person name="Pangilinan J."/>
            <person name="Peng Y."/>
            <person name="Rokas A."/>
            <person name="Rosa C.A."/>
            <person name="Scheuner C."/>
            <person name="Sibirny A.A."/>
            <person name="Slot J.C."/>
            <person name="Stielow J.B."/>
            <person name="Sun H."/>
            <person name="Kurtzman C.P."/>
            <person name="Blackwell M."/>
            <person name="Grigoriev I.V."/>
            <person name="Jeffries T.W."/>
        </authorList>
    </citation>
    <scope>NUCLEOTIDE SEQUENCE [LARGE SCALE GENOMIC DNA]</scope>
    <source>
        <strain evidence="2">NRRL Y-1933</strain>
    </source>
</reference>
<dbReference type="EMBL" id="KV454542">
    <property type="protein sequence ID" value="ODV66567.1"/>
    <property type="molecule type" value="Genomic_DNA"/>
</dbReference>
<accession>A0A1E4RH21</accession>
<protein>
    <submittedName>
        <fullName evidence="1">Uncharacterized protein</fullName>
    </submittedName>
</protein>
<keyword evidence="2" id="KW-1185">Reference proteome</keyword>
<name>A0A1E4RH21_9ASCO</name>
<dbReference type="Proteomes" id="UP000095085">
    <property type="component" value="Unassembled WGS sequence"/>
</dbReference>
<evidence type="ECO:0000313" key="2">
    <source>
        <dbReference type="Proteomes" id="UP000095085"/>
    </source>
</evidence>
<organism evidence="1 2">
    <name type="scientific">Hyphopichia burtonii NRRL Y-1933</name>
    <dbReference type="NCBI Taxonomy" id="984485"/>
    <lineage>
        <taxon>Eukaryota</taxon>
        <taxon>Fungi</taxon>
        <taxon>Dikarya</taxon>
        <taxon>Ascomycota</taxon>
        <taxon>Saccharomycotina</taxon>
        <taxon>Pichiomycetes</taxon>
        <taxon>Debaryomycetaceae</taxon>
        <taxon>Hyphopichia</taxon>
    </lineage>
</organism>
<sequence>MTSADPRDFEKFYFDLSLYDKSFHHLVKNRSQCHRKVEQALKKFTDNIVYNGYKGVRLNIDDAFHRIFVFEDTECYFKFIQTLIRKILYVSKPTDQIVKMSWGFRYREGIFLLRYYSGLCKGNGNLLLAIVSKYLYNFFTKTKIHIITESPEPYNPEIILYDPFIKVGNGHLFLINVDHPDSHDVPFVEYTTQNSLSQALSLGWHVNFLKEPNTLEWVITCFLRETALCYSSIIMQLNYKEYNLSQARLNNIKKVFTHQDDDTYYRILIDIADWLDIERSEFDKHDFTRLFRCYPWDLDVYIIMKCIATIGIDPYLISQLEDIKKTCNWSPVEDGFTSCFSLDNMRCSLLRIEPEEEVLENGPLENGTLVFNHKWGYSGMVVRSKKPDYYFVFTEKNQMCVYNSNSLSKIGLDPWSLNLRKIFYNSVDMGKLGILFNDIFI</sequence>
<dbReference type="GeneID" id="30996041"/>
<dbReference type="AlphaFoldDB" id="A0A1E4RH21"/>
<evidence type="ECO:0000313" key="1">
    <source>
        <dbReference type="EMBL" id="ODV66567.1"/>
    </source>
</evidence>